<sequence>MQTRQRFPGTGCALAFRQLLAQLSDPIGPRASCWLTLLLLATQPVMASDPTQVKQQNKLDYLSGYSERFGDFQVFRGKSSINTLEVTYKGRPYHPLNAWQITDVRPTGATQGGQPVLLATTIEWMGVGTVVIAVQNDTPLARILSPVKSKEEPDWGQPQPGRADLLLFPEGARAFVPSTGQVLWFDERLPGWGGSHYAMLVSVSPDNRSAAFLDREGLRLSSADHGVYAQLPIAKELNVSQLRPLLKEASARAQKAVDEGRRIDQTRLQHALQVDWFAKQFSWQQVQGTWQLKGLDLTSSPLKTEH</sequence>
<comment type="caution">
    <text evidence="1">The sequence shown here is derived from an EMBL/GenBank/DDBJ whole genome shotgun (WGS) entry which is preliminary data.</text>
</comment>
<gene>
    <name evidence="1" type="ORF">BTN82_02870</name>
</gene>
<evidence type="ECO:0000313" key="2">
    <source>
        <dbReference type="Proteomes" id="UP000185578"/>
    </source>
</evidence>
<dbReference type="OrthoDB" id="8701246at2"/>
<dbReference type="Proteomes" id="UP000185578">
    <property type="component" value="Unassembled WGS sequence"/>
</dbReference>
<name>A0A1Q8EX21_9PSED</name>
<reference evidence="1 2" key="1">
    <citation type="submission" date="2016-12" db="EMBL/GenBank/DDBJ databases">
        <authorList>
            <person name="Song W.-J."/>
            <person name="Kurnit D.M."/>
        </authorList>
    </citation>
    <scope>NUCLEOTIDE SEQUENCE [LARGE SCALE GENOMIC DNA]</scope>
    <source>
        <strain evidence="1 2">PCL1601</strain>
    </source>
</reference>
<accession>A0A1Q8EX21</accession>
<dbReference type="AlphaFoldDB" id="A0A1Q8EX21"/>
<protein>
    <submittedName>
        <fullName evidence="1">Uncharacterized protein</fullName>
    </submittedName>
</protein>
<organism evidence="1 2">
    <name type="scientific">Pseudomonas chlororaphis</name>
    <dbReference type="NCBI Taxonomy" id="587753"/>
    <lineage>
        <taxon>Bacteria</taxon>
        <taxon>Pseudomonadati</taxon>
        <taxon>Pseudomonadota</taxon>
        <taxon>Gammaproteobacteria</taxon>
        <taxon>Pseudomonadales</taxon>
        <taxon>Pseudomonadaceae</taxon>
        <taxon>Pseudomonas</taxon>
    </lineage>
</organism>
<dbReference type="EMBL" id="MSCT01000004">
    <property type="protein sequence ID" value="OLF56338.1"/>
    <property type="molecule type" value="Genomic_DNA"/>
</dbReference>
<evidence type="ECO:0000313" key="1">
    <source>
        <dbReference type="EMBL" id="OLF56338.1"/>
    </source>
</evidence>
<proteinExistence type="predicted"/>